<dbReference type="PANTHER" id="PTHR13847:SF280">
    <property type="entry name" value="D-AMINO ACID DEHYDROGENASE"/>
    <property type="match status" value="1"/>
</dbReference>
<dbReference type="Gene3D" id="3.30.9.10">
    <property type="entry name" value="D-Amino Acid Oxidase, subunit A, domain 2"/>
    <property type="match status" value="1"/>
</dbReference>
<dbReference type="GO" id="GO:0008718">
    <property type="term" value="F:D-amino-acid dehydrogenase activity"/>
    <property type="evidence" value="ECO:0007669"/>
    <property type="project" value="TreeGrafter"/>
</dbReference>
<reference evidence="5" key="1">
    <citation type="submission" date="2016-10" db="EMBL/GenBank/DDBJ databases">
        <authorList>
            <person name="Varghese N."/>
            <person name="Submissions S."/>
        </authorList>
    </citation>
    <scope>NUCLEOTIDE SEQUENCE [LARGE SCALE GENOMIC DNA]</scope>
    <source>
        <strain evidence="5">DSM 10146</strain>
    </source>
</reference>
<protein>
    <submittedName>
        <fullName evidence="4">Glycine/D-amino acid oxidase</fullName>
    </submittedName>
</protein>
<evidence type="ECO:0000256" key="2">
    <source>
        <dbReference type="ARBA" id="ARBA00023002"/>
    </source>
</evidence>
<dbReference type="STRING" id="282683.SAMN04488105_10249"/>
<evidence type="ECO:0000313" key="5">
    <source>
        <dbReference type="Proteomes" id="UP000198994"/>
    </source>
</evidence>
<dbReference type="GO" id="GO:0055130">
    <property type="term" value="P:D-alanine catabolic process"/>
    <property type="evidence" value="ECO:0007669"/>
    <property type="project" value="TreeGrafter"/>
</dbReference>
<dbReference type="Proteomes" id="UP000198994">
    <property type="component" value="Unassembled WGS sequence"/>
</dbReference>
<dbReference type="OrthoDB" id="9787190at2"/>
<sequence length="449" mass="47917">MTVTFPFRDEGPVEHDGELPGFADLVVIGGGVIGVSTALYAARAGLSVVLLEKGRVAAEQSSRNWGWIRVQGRDLAEIPVALEAQKLWTALDAECDGRLGVRTVGVSYLARTDKDMAGYADWLAQAKPLGVSSRLLDADETQALLGAGAGRWVGALHTPTDMKGEPWVAVPELARLAVREGAMVRERCAVRGLDMAGDEVSGVITERGRIATGQVVLAGGAWSSLFLRRHGVRIPQLSVRSTAMATAPLPQAVNSAGVDSDFAFRPRADGGYTLAPSAASELFVGPDSFRALGTYLPLAVSGEFDIRLRALAPRGYPDAWGTPRSWNDDDETPFERMRILSPDPNKGLVAATRRNFGSQFPQMGEVPLQAAWAGMIDVLPDVVPVVDRVPQIPGLTVLTGMCGHGFGIGPAFGRVAADMVMGRDPGHDLSRFRIARFWDGTKLVTGPNL</sequence>
<dbReference type="SUPFAM" id="SSF51905">
    <property type="entry name" value="FAD/NAD(P)-binding domain"/>
    <property type="match status" value="1"/>
</dbReference>
<dbReference type="InterPro" id="IPR036188">
    <property type="entry name" value="FAD/NAD-bd_sf"/>
</dbReference>
<evidence type="ECO:0000259" key="3">
    <source>
        <dbReference type="Pfam" id="PF01266"/>
    </source>
</evidence>
<keyword evidence="5" id="KW-1185">Reference proteome</keyword>
<organism evidence="4 5">
    <name type="scientific">Salipiger thiooxidans</name>
    <dbReference type="NCBI Taxonomy" id="282683"/>
    <lineage>
        <taxon>Bacteria</taxon>
        <taxon>Pseudomonadati</taxon>
        <taxon>Pseudomonadota</taxon>
        <taxon>Alphaproteobacteria</taxon>
        <taxon>Rhodobacterales</taxon>
        <taxon>Roseobacteraceae</taxon>
        <taxon>Salipiger</taxon>
    </lineage>
</organism>
<dbReference type="GO" id="GO:0005886">
    <property type="term" value="C:plasma membrane"/>
    <property type="evidence" value="ECO:0007669"/>
    <property type="project" value="TreeGrafter"/>
</dbReference>
<dbReference type="GO" id="GO:0005737">
    <property type="term" value="C:cytoplasm"/>
    <property type="evidence" value="ECO:0007669"/>
    <property type="project" value="TreeGrafter"/>
</dbReference>
<keyword evidence="2" id="KW-0560">Oxidoreductase</keyword>
<dbReference type="PANTHER" id="PTHR13847">
    <property type="entry name" value="SARCOSINE DEHYDROGENASE-RELATED"/>
    <property type="match status" value="1"/>
</dbReference>
<evidence type="ECO:0000313" key="4">
    <source>
        <dbReference type="EMBL" id="SDE23976.1"/>
    </source>
</evidence>
<feature type="domain" description="FAD dependent oxidoreductase" evidence="3">
    <location>
        <begin position="24"/>
        <end position="419"/>
    </location>
</feature>
<accession>A0A1G7BCB1</accession>
<evidence type="ECO:0000256" key="1">
    <source>
        <dbReference type="ARBA" id="ARBA00009410"/>
    </source>
</evidence>
<proteinExistence type="inferred from homology"/>
<name>A0A1G7BCB1_9RHOB</name>
<dbReference type="EMBL" id="FNAV01000002">
    <property type="protein sequence ID" value="SDE23976.1"/>
    <property type="molecule type" value="Genomic_DNA"/>
</dbReference>
<comment type="similarity">
    <text evidence="1">Belongs to the DadA oxidoreductase family.</text>
</comment>
<gene>
    <name evidence="4" type="ORF">SAMN04488105_10249</name>
</gene>
<dbReference type="InterPro" id="IPR006076">
    <property type="entry name" value="FAD-dep_OxRdtase"/>
</dbReference>
<dbReference type="Gene3D" id="3.50.50.60">
    <property type="entry name" value="FAD/NAD(P)-binding domain"/>
    <property type="match status" value="2"/>
</dbReference>
<dbReference type="AlphaFoldDB" id="A0A1G7BCB1"/>
<dbReference type="Pfam" id="PF01266">
    <property type="entry name" value="DAO"/>
    <property type="match status" value="1"/>
</dbReference>
<dbReference type="PRINTS" id="PR00411">
    <property type="entry name" value="PNDRDTASEI"/>
</dbReference>